<proteinExistence type="predicted"/>
<dbReference type="Proteomes" id="UP000651156">
    <property type="component" value="Unassembled WGS sequence"/>
</dbReference>
<dbReference type="EMBL" id="JADEWN010000093">
    <property type="protein sequence ID" value="MBE9193405.1"/>
    <property type="molecule type" value="Genomic_DNA"/>
</dbReference>
<evidence type="ECO:0000313" key="1">
    <source>
        <dbReference type="EMBL" id="MBE9193405.1"/>
    </source>
</evidence>
<comment type="caution">
    <text evidence="1">The sequence shown here is derived from an EMBL/GenBank/DDBJ whole genome shotgun (WGS) entry which is preliminary data.</text>
</comment>
<name>A0ABR9V0R3_9CHRO</name>
<dbReference type="RefSeq" id="WP_193934791.1">
    <property type="nucleotide sequence ID" value="NZ_CAWPMZ010000143.1"/>
</dbReference>
<reference evidence="1 2" key="1">
    <citation type="submission" date="2020-10" db="EMBL/GenBank/DDBJ databases">
        <authorList>
            <person name="Castelo-Branco R."/>
            <person name="Eusebio N."/>
            <person name="Adriana R."/>
            <person name="Vieira A."/>
            <person name="Brugerolle De Fraissinette N."/>
            <person name="Rezende De Castro R."/>
            <person name="Schneider M.P."/>
            <person name="Vasconcelos V."/>
            <person name="Leao P.N."/>
        </authorList>
    </citation>
    <scope>NUCLEOTIDE SEQUENCE [LARGE SCALE GENOMIC DNA]</scope>
    <source>
        <strain evidence="1 2">LEGE 06123</strain>
    </source>
</reference>
<evidence type="ECO:0000313" key="2">
    <source>
        <dbReference type="Proteomes" id="UP000651156"/>
    </source>
</evidence>
<accession>A0ABR9V0R3</accession>
<gene>
    <name evidence="1" type="ORF">IQ230_24290</name>
</gene>
<protein>
    <submittedName>
        <fullName evidence="1">Uncharacterized protein</fullName>
    </submittedName>
</protein>
<sequence length="80" mass="9464">MSAYPRFPRRRSAIAYWKNCWQQEPWLALCQMVSQRSLWATQLLRITQIACPSLSHVSLVEQLTDQLENRLEQLKSDWSA</sequence>
<organism evidence="1 2">
    <name type="scientific">Gloeocapsopsis crepidinum LEGE 06123</name>
    <dbReference type="NCBI Taxonomy" id="588587"/>
    <lineage>
        <taxon>Bacteria</taxon>
        <taxon>Bacillati</taxon>
        <taxon>Cyanobacteriota</taxon>
        <taxon>Cyanophyceae</taxon>
        <taxon>Oscillatoriophycideae</taxon>
        <taxon>Chroococcales</taxon>
        <taxon>Chroococcaceae</taxon>
        <taxon>Gloeocapsopsis</taxon>
    </lineage>
</organism>
<keyword evidence="2" id="KW-1185">Reference proteome</keyword>